<dbReference type="GO" id="GO:0032259">
    <property type="term" value="P:methylation"/>
    <property type="evidence" value="ECO:0007669"/>
    <property type="project" value="UniProtKB-KW"/>
</dbReference>
<sequence>MSTLSTPRLPWPLPAVAAWLLAWAAFAAVQAAGAGTGPAFAAGLAAGVAVAATARGRWRRLLAGGGFPLSALALGAWPALPAWAWLAAALPLALAYPLKAWRDAPFFPTPAGALQGLDAVVTLPAGARVLDAGCGLGHGLAALHRLWPDARLEGVEWSAPLAWLAARRCRFATVRRGDLWAGSWAGADLVYVFQRPESMDRVAAKADAEMAPGRWLVSLEFPIAGRQPVARAGVPGGRPVWIYRTAASGNSPSNAGSRRR</sequence>
<comment type="caution">
    <text evidence="6">The sequence shown here is derived from an EMBL/GenBank/DDBJ whole genome shotgun (WGS) entry which is preliminary data.</text>
</comment>
<dbReference type="Proteomes" id="UP000802098">
    <property type="component" value="Unassembled WGS sequence"/>
</dbReference>
<evidence type="ECO:0000256" key="2">
    <source>
        <dbReference type="ARBA" id="ARBA00022679"/>
    </source>
</evidence>
<dbReference type="Gene3D" id="3.40.50.150">
    <property type="entry name" value="Vaccinia Virus protein VP39"/>
    <property type="match status" value="1"/>
</dbReference>
<protein>
    <submittedName>
        <fullName evidence="6">SAM-dependent methyltransferase</fullName>
    </submittedName>
</protein>
<feature type="transmembrane region" description="Helical" evidence="4">
    <location>
        <begin position="37"/>
        <end position="54"/>
    </location>
</feature>
<dbReference type="CDD" id="cd02440">
    <property type="entry name" value="AdoMet_MTases"/>
    <property type="match status" value="1"/>
</dbReference>
<accession>A0ABX0HY15</accession>
<proteinExistence type="predicted"/>
<keyword evidence="5" id="KW-0732">Signal</keyword>
<feature type="chain" id="PRO_5045263694" evidence="5">
    <location>
        <begin position="28"/>
        <end position="260"/>
    </location>
</feature>
<gene>
    <name evidence="6" type="ORF">G7087_16035</name>
</gene>
<dbReference type="InterPro" id="IPR029063">
    <property type="entry name" value="SAM-dependent_MTases_sf"/>
</dbReference>
<feature type="signal peptide" evidence="5">
    <location>
        <begin position="1"/>
        <end position="27"/>
    </location>
</feature>
<keyword evidence="3" id="KW-0949">S-adenosyl-L-methionine</keyword>
<evidence type="ECO:0000313" key="6">
    <source>
        <dbReference type="EMBL" id="NHK99893.1"/>
    </source>
</evidence>
<dbReference type="SUPFAM" id="SSF53335">
    <property type="entry name" value="S-adenosyl-L-methionine-dependent methyltransferases"/>
    <property type="match status" value="1"/>
</dbReference>
<keyword evidence="2" id="KW-0808">Transferase</keyword>
<evidence type="ECO:0000256" key="3">
    <source>
        <dbReference type="ARBA" id="ARBA00022691"/>
    </source>
</evidence>
<evidence type="ECO:0000313" key="7">
    <source>
        <dbReference type="Proteomes" id="UP000802098"/>
    </source>
</evidence>
<organism evidence="6 7">
    <name type="scientific">Rubrivivax benzoatilyticus</name>
    <dbReference type="NCBI Taxonomy" id="316997"/>
    <lineage>
        <taxon>Bacteria</taxon>
        <taxon>Pseudomonadati</taxon>
        <taxon>Pseudomonadota</taxon>
        <taxon>Betaproteobacteria</taxon>
        <taxon>Burkholderiales</taxon>
        <taxon>Sphaerotilaceae</taxon>
        <taxon>Rubrivivax</taxon>
    </lineage>
</organism>
<keyword evidence="4" id="KW-0812">Transmembrane</keyword>
<evidence type="ECO:0000256" key="1">
    <source>
        <dbReference type="ARBA" id="ARBA00022603"/>
    </source>
</evidence>
<keyword evidence="7" id="KW-1185">Reference proteome</keyword>
<evidence type="ECO:0000256" key="4">
    <source>
        <dbReference type="SAM" id="Phobius"/>
    </source>
</evidence>
<dbReference type="EMBL" id="JAAOCD010000009">
    <property type="protein sequence ID" value="NHK99893.1"/>
    <property type="molecule type" value="Genomic_DNA"/>
</dbReference>
<dbReference type="GO" id="GO:0008168">
    <property type="term" value="F:methyltransferase activity"/>
    <property type="evidence" value="ECO:0007669"/>
    <property type="project" value="UniProtKB-KW"/>
</dbReference>
<name>A0ABX0HY15_9BURK</name>
<reference evidence="6 7" key="1">
    <citation type="submission" date="2020-03" db="EMBL/GenBank/DDBJ databases">
        <title>Rubrivivax benzoatilyticus JA2 (sequenced after 10 years sub-culturing).</title>
        <authorList>
            <person name="Gupta D."/>
            <person name="Chintalapati S."/>
            <person name="Chintalapati V.R."/>
        </authorList>
    </citation>
    <scope>NUCLEOTIDE SEQUENCE [LARGE SCALE GENOMIC DNA]</scope>
    <source>
        <strain evidence="6 7">JA2-Mal</strain>
    </source>
</reference>
<dbReference type="PANTHER" id="PTHR13610">
    <property type="entry name" value="METHYLTRANSFERASE DOMAIN-CONTAINING PROTEIN"/>
    <property type="match status" value="1"/>
</dbReference>
<dbReference type="InterPro" id="IPR026170">
    <property type="entry name" value="FAM173A/B"/>
</dbReference>
<feature type="transmembrane region" description="Helical" evidence="4">
    <location>
        <begin position="61"/>
        <end position="77"/>
    </location>
</feature>
<dbReference type="RefSeq" id="WP_029718831.1">
    <property type="nucleotide sequence ID" value="NZ_JAAOCD010000009.1"/>
</dbReference>
<keyword evidence="4" id="KW-0472">Membrane</keyword>
<dbReference type="PANTHER" id="PTHR13610:SF9">
    <property type="entry name" value="FI06469P"/>
    <property type="match status" value="1"/>
</dbReference>
<keyword evidence="1 6" id="KW-0489">Methyltransferase</keyword>
<evidence type="ECO:0000256" key="5">
    <source>
        <dbReference type="SAM" id="SignalP"/>
    </source>
</evidence>
<keyword evidence="4" id="KW-1133">Transmembrane helix</keyword>